<gene>
    <name evidence="7" type="ORF">PHLGIDRAFT_30268</name>
</gene>
<evidence type="ECO:0000256" key="5">
    <source>
        <dbReference type="ARBA" id="ARBA00022691"/>
    </source>
</evidence>
<dbReference type="GO" id="GO:0035657">
    <property type="term" value="C:eRF1 methyltransferase complex"/>
    <property type="evidence" value="ECO:0007669"/>
    <property type="project" value="TreeGrafter"/>
</dbReference>
<keyword evidence="6" id="KW-0539">Nucleus</keyword>
<dbReference type="STRING" id="745531.A0A0C3PKQ6"/>
<dbReference type="FunFam" id="3.40.50.150:FF:000077">
    <property type="entry name" value="HemK methyltransferase family member 2"/>
    <property type="match status" value="1"/>
</dbReference>
<evidence type="ECO:0000256" key="1">
    <source>
        <dbReference type="ARBA" id="ARBA00004123"/>
    </source>
</evidence>
<dbReference type="InterPro" id="IPR004557">
    <property type="entry name" value="PrmC-related"/>
</dbReference>
<accession>A0A0C3PKQ6</accession>
<dbReference type="PANTHER" id="PTHR45875">
    <property type="entry name" value="METHYLTRANSFERASE N6AMT1"/>
    <property type="match status" value="1"/>
</dbReference>
<protein>
    <recommendedName>
        <fullName evidence="9">Methyltransferase small domain-containing protein</fullName>
    </recommendedName>
</protein>
<keyword evidence="3" id="KW-0489">Methyltransferase</keyword>
<dbReference type="GO" id="GO:0008276">
    <property type="term" value="F:protein methyltransferase activity"/>
    <property type="evidence" value="ECO:0007669"/>
    <property type="project" value="TreeGrafter"/>
</dbReference>
<keyword evidence="5" id="KW-0949">S-adenosyl-L-methionine</keyword>
<dbReference type="Proteomes" id="UP000053257">
    <property type="component" value="Unassembled WGS sequence"/>
</dbReference>
<keyword evidence="4" id="KW-0808">Transferase</keyword>
<evidence type="ECO:0000256" key="3">
    <source>
        <dbReference type="ARBA" id="ARBA00022603"/>
    </source>
</evidence>
<reference evidence="7 8" key="1">
    <citation type="journal article" date="2014" name="PLoS Genet.">
        <title>Analysis of the Phlebiopsis gigantea genome, transcriptome and secretome provides insight into its pioneer colonization strategies of wood.</title>
        <authorList>
            <person name="Hori C."/>
            <person name="Ishida T."/>
            <person name="Igarashi K."/>
            <person name="Samejima M."/>
            <person name="Suzuki H."/>
            <person name="Master E."/>
            <person name="Ferreira P."/>
            <person name="Ruiz-Duenas F.J."/>
            <person name="Held B."/>
            <person name="Canessa P."/>
            <person name="Larrondo L.F."/>
            <person name="Schmoll M."/>
            <person name="Druzhinina I.S."/>
            <person name="Kubicek C.P."/>
            <person name="Gaskell J.A."/>
            <person name="Kersten P."/>
            <person name="St John F."/>
            <person name="Glasner J."/>
            <person name="Sabat G."/>
            <person name="Splinter BonDurant S."/>
            <person name="Syed K."/>
            <person name="Yadav J."/>
            <person name="Mgbeahuruike A.C."/>
            <person name="Kovalchuk A."/>
            <person name="Asiegbu F.O."/>
            <person name="Lackner G."/>
            <person name="Hoffmeister D."/>
            <person name="Rencoret J."/>
            <person name="Gutierrez A."/>
            <person name="Sun H."/>
            <person name="Lindquist E."/>
            <person name="Barry K."/>
            <person name="Riley R."/>
            <person name="Grigoriev I.V."/>
            <person name="Henrissat B."/>
            <person name="Kues U."/>
            <person name="Berka R.M."/>
            <person name="Martinez A.T."/>
            <person name="Covert S.F."/>
            <person name="Blanchette R.A."/>
            <person name="Cullen D."/>
        </authorList>
    </citation>
    <scope>NUCLEOTIDE SEQUENCE [LARGE SCALE GENOMIC DNA]</scope>
    <source>
        <strain evidence="7 8">11061_1 CR5-6</strain>
    </source>
</reference>
<comment type="subcellular location">
    <subcellularLocation>
        <location evidence="1">Nucleus</location>
    </subcellularLocation>
</comment>
<evidence type="ECO:0008006" key="9">
    <source>
        <dbReference type="Google" id="ProtNLM"/>
    </source>
</evidence>
<dbReference type="EMBL" id="KN840507">
    <property type="protein sequence ID" value="KIP06943.1"/>
    <property type="molecule type" value="Genomic_DNA"/>
</dbReference>
<dbReference type="InterPro" id="IPR029063">
    <property type="entry name" value="SAM-dependent_MTases_sf"/>
</dbReference>
<dbReference type="InterPro" id="IPR052190">
    <property type="entry name" value="Euk-Arch_PrmC-MTase"/>
</dbReference>
<dbReference type="OrthoDB" id="406152at2759"/>
<comment type="similarity">
    <text evidence="2">Belongs to the eukaryotic/archaeal PrmC-related family.</text>
</comment>
<dbReference type="GO" id="GO:0003676">
    <property type="term" value="F:nucleic acid binding"/>
    <property type="evidence" value="ECO:0007669"/>
    <property type="project" value="InterPro"/>
</dbReference>
<evidence type="ECO:0000256" key="2">
    <source>
        <dbReference type="ARBA" id="ARBA00006149"/>
    </source>
</evidence>
<organism evidence="7 8">
    <name type="scientific">Phlebiopsis gigantea (strain 11061_1 CR5-6)</name>
    <name type="common">White-rot fungus</name>
    <name type="synonym">Peniophora gigantea</name>
    <dbReference type="NCBI Taxonomy" id="745531"/>
    <lineage>
        <taxon>Eukaryota</taxon>
        <taxon>Fungi</taxon>
        <taxon>Dikarya</taxon>
        <taxon>Basidiomycota</taxon>
        <taxon>Agaricomycotina</taxon>
        <taxon>Agaricomycetes</taxon>
        <taxon>Polyporales</taxon>
        <taxon>Phanerochaetaceae</taxon>
        <taxon>Phlebiopsis</taxon>
    </lineage>
</organism>
<keyword evidence="8" id="KW-1185">Reference proteome</keyword>
<dbReference type="GO" id="GO:0005634">
    <property type="term" value="C:nucleus"/>
    <property type="evidence" value="ECO:0007669"/>
    <property type="project" value="UniProtKB-SubCell"/>
</dbReference>
<dbReference type="NCBIfam" id="TIGR00537">
    <property type="entry name" value="hemK_rel_arch"/>
    <property type="match status" value="1"/>
</dbReference>
<dbReference type="InterPro" id="IPR002052">
    <property type="entry name" value="DNA_methylase_N6_adenine_CS"/>
</dbReference>
<evidence type="ECO:0000256" key="6">
    <source>
        <dbReference type="ARBA" id="ARBA00023242"/>
    </source>
</evidence>
<dbReference type="PROSITE" id="PS00092">
    <property type="entry name" value="N6_MTASE"/>
    <property type="match status" value="1"/>
</dbReference>
<dbReference type="GO" id="GO:0032259">
    <property type="term" value="P:methylation"/>
    <property type="evidence" value="ECO:0007669"/>
    <property type="project" value="UniProtKB-KW"/>
</dbReference>
<dbReference type="GO" id="GO:0008757">
    <property type="term" value="F:S-adenosylmethionine-dependent methyltransferase activity"/>
    <property type="evidence" value="ECO:0007669"/>
    <property type="project" value="TreeGrafter"/>
</dbReference>
<proteinExistence type="inferred from homology"/>
<name>A0A0C3PKQ6_PHLG1</name>
<dbReference type="AlphaFoldDB" id="A0A0C3PKQ6"/>
<sequence>MIPTPDLSHLKRADYEHVYEPAEDTFILLDALEEDASALLEAKPLVCLEIGSGSGCVSSFVGSILGSSCLCISTDINHHAALATLRTGSQNKTAIDSVIANLTSPLRTRLRHNIDLLVFNPPYVPTVDEEVCDAQGGRNIEGSWAGGKDGMQVTDMVLDQLDDLLSPQGRFYLVAVKENDVPGIQGRMLNRYGFQSEVVLQRRAGREHLYVVRFVR</sequence>
<dbReference type="SUPFAM" id="SSF53335">
    <property type="entry name" value="S-adenosyl-L-methionine-dependent methyltransferases"/>
    <property type="match status" value="1"/>
</dbReference>
<dbReference type="Gene3D" id="3.40.50.150">
    <property type="entry name" value="Vaccinia Virus protein VP39"/>
    <property type="match status" value="1"/>
</dbReference>
<evidence type="ECO:0000313" key="8">
    <source>
        <dbReference type="Proteomes" id="UP000053257"/>
    </source>
</evidence>
<evidence type="ECO:0000256" key="4">
    <source>
        <dbReference type="ARBA" id="ARBA00022679"/>
    </source>
</evidence>
<evidence type="ECO:0000313" key="7">
    <source>
        <dbReference type="EMBL" id="KIP06943.1"/>
    </source>
</evidence>
<dbReference type="HOGENOM" id="CLU_018398_6_0_1"/>
<dbReference type="PANTHER" id="PTHR45875:SF1">
    <property type="entry name" value="METHYLTRANSFERASE N6AMT1"/>
    <property type="match status" value="1"/>
</dbReference>